<protein>
    <recommendedName>
        <fullName evidence="2">FrrB</fullName>
    </recommendedName>
</protein>
<sequence length="238" mass="26322">MNYKQFSFYLVSFIMISSVLTSSLAQSKLNIGADLMSRYVWRGTDYGQSPSIQPTINFTTGELEFGIWGAYQLGRDASELPADELDLYLGYILNLGSTSLGFIATDYYFPNSGGRFGNFDNDGKGAHVVELGAIFTLPASIPIYFSGYINVYNDPDYSSYYEVGYSTSIHEVNFDLFIGAASGGENKYYGTKNFNIINTGITASKSIKVTEDFSLPIFVSYIINPNQNQGHFIFGISI</sequence>
<organism evidence="1">
    <name type="scientific">hydrothermal vent metagenome</name>
    <dbReference type="NCBI Taxonomy" id="652676"/>
    <lineage>
        <taxon>unclassified sequences</taxon>
        <taxon>metagenomes</taxon>
        <taxon>ecological metagenomes</taxon>
    </lineage>
</organism>
<name>A0A3B1C613_9ZZZZ</name>
<evidence type="ECO:0008006" key="2">
    <source>
        <dbReference type="Google" id="ProtNLM"/>
    </source>
</evidence>
<dbReference type="AlphaFoldDB" id="A0A3B1C613"/>
<gene>
    <name evidence="1" type="ORF">MNBD_IGNAVI01-650</name>
</gene>
<dbReference type="EMBL" id="UOGD01000158">
    <property type="protein sequence ID" value="VAX20063.1"/>
    <property type="molecule type" value="Genomic_DNA"/>
</dbReference>
<accession>A0A3B1C613</accession>
<evidence type="ECO:0000313" key="1">
    <source>
        <dbReference type="EMBL" id="VAX20063.1"/>
    </source>
</evidence>
<proteinExistence type="predicted"/>
<reference evidence="1" key="1">
    <citation type="submission" date="2018-06" db="EMBL/GenBank/DDBJ databases">
        <authorList>
            <person name="Zhirakovskaya E."/>
        </authorList>
    </citation>
    <scope>NUCLEOTIDE SEQUENCE</scope>
</reference>